<reference evidence="3" key="2">
    <citation type="journal article" date="2008" name="Nucleic Acids Res.">
        <title>The rice annotation project database (RAP-DB): 2008 update.</title>
        <authorList>
            <consortium name="The rice annotation project (RAP)"/>
        </authorList>
    </citation>
    <scope>GENOME REANNOTATION</scope>
    <source>
        <strain evidence="3">cv. Nipponbare</strain>
    </source>
</reference>
<dbReference type="AlphaFoldDB" id="Q8LMJ5"/>
<accession>Q8LMJ5</accession>
<proteinExistence type="predicted"/>
<dbReference type="EMBL" id="AC113948">
    <property type="protein sequence ID" value="AAM94509.1"/>
    <property type="molecule type" value="Genomic_DNA"/>
</dbReference>
<name>Q8LMJ5_ORYSJ</name>
<gene>
    <name evidence="2" type="primary">OSJNBb0038A07.16</name>
</gene>
<sequence>MDGDVGPRMSGRRAAGIPATPLPDSRASRASPAGDVHALAAGPRHHGRATRRTPGKKRCYRKPGIRKILRVSGKKAKLS</sequence>
<evidence type="ECO:0000256" key="1">
    <source>
        <dbReference type="SAM" id="MobiDB-lite"/>
    </source>
</evidence>
<evidence type="ECO:0000313" key="2">
    <source>
        <dbReference type="EMBL" id="AAM94509.1"/>
    </source>
</evidence>
<dbReference type="Proteomes" id="UP000000763">
    <property type="component" value="Chromosome 10"/>
</dbReference>
<feature type="region of interest" description="Disordered" evidence="1">
    <location>
        <begin position="1"/>
        <end position="79"/>
    </location>
</feature>
<feature type="compositionally biased region" description="Basic residues" evidence="1">
    <location>
        <begin position="43"/>
        <end position="79"/>
    </location>
</feature>
<reference evidence="3" key="1">
    <citation type="journal article" date="2005" name="Nature">
        <title>The map-based sequence of the rice genome.</title>
        <authorList>
            <consortium name="International rice genome sequencing project (IRGSP)"/>
            <person name="Matsumoto T."/>
            <person name="Wu J."/>
            <person name="Kanamori H."/>
            <person name="Katayose Y."/>
            <person name="Fujisawa M."/>
            <person name="Namiki N."/>
            <person name="Mizuno H."/>
            <person name="Yamamoto K."/>
            <person name="Antonio B.A."/>
            <person name="Baba T."/>
            <person name="Sakata K."/>
            <person name="Nagamura Y."/>
            <person name="Aoki H."/>
            <person name="Arikawa K."/>
            <person name="Arita K."/>
            <person name="Bito T."/>
            <person name="Chiden Y."/>
            <person name="Fujitsuka N."/>
            <person name="Fukunaka R."/>
            <person name="Hamada M."/>
            <person name="Harada C."/>
            <person name="Hayashi A."/>
            <person name="Hijishita S."/>
            <person name="Honda M."/>
            <person name="Hosokawa S."/>
            <person name="Ichikawa Y."/>
            <person name="Idonuma A."/>
            <person name="Iijima M."/>
            <person name="Ikeda M."/>
            <person name="Ikeno M."/>
            <person name="Ito K."/>
            <person name="Ito S."/>
            <person name="Ito T."/>
            <person name="Ito Y."/>
            <person name="Ito Y."/>
            <person name="Iwabuchi A."/>
            <person name="Kamiya K."/>
            <person name="Karasawa W."/>
            <person name="Kurita K."/>
            <person name="Katagiri S."/>
            <person name="Kikuta A."/>
            <person name="Kobayashi H."/>
            <person name="Kobayashi N."/>
            <person name="Machita K."/>
            <person name="Maehara T."/>
            <person name="Masukawa M."/>
            <person name="Mizubayashi T."/>
            <person name="Mukai Y."/>
            <person name="Nagasaki H."/>
            <person name="Nagata Y."/>
            <person name="Naito S."/>
            <person name="Nakashima M."/>
            <person name="Nakama Y."/>
            <person name="Nakamichi Y."/>
            <person name="Nakamura M."/>
            <person name="Meguro A."/>
            <person name="Negishi M."/>
            <person name="Ohta I."/>
            <person name="Ohta T."/>
            <person name="Okamoto M."/>
            <person name="Ono N."/>
            <person name="Saji S."/>
            <person name="Sakaguchi M."/>
            <person name="Sakai K."/>
            <person name="Shibata M."/>
            <person name="Shimokawa T."/>
            <person name="Song J."/>
            <person name="Takazaki Y."/>
            <person name="Terasawa K."/>
            <person name="Tsugane M."/>
            <person name="Tsuji K."/>
            <person name="Ueda S."/>
            <person name="Waki K."/>
            <person name="Yamagata H."/>
            <person name="Yamamoto M."/>
            <person name="Yamamoto S."/>
            <person name="Yamane H."/>
            <person name="Yoshiki S."/>
            <person name="Yoshihara R."/>
            <person name="Yukawa K."/>
            <person name="Zhong H."/>
            <person name="Yano M."/>
            <person name="Yuan Q."/>
            <person name="Ouyang S."/>
            <person name="Liu J."/>
            <person name="Jones K.M."/>
            <person name="Gansberger K."/>
            <person name="Moffat K."/>
            <person name="Hill J."/>
            <person name="Bera J."/>
            <person name="Fadrosh D."/>
            <person name="Jin S."/>
            <person name="Johri S."/>
            <person name="Kim M."/>
            <person name="Overton L."/>
            <person name="Reardon M."/>
            <person name="Tsitrin T."/>
            <person name="Vuong H."/>
            <person name="Weaver B."/>
            <person name="Ciecko A."/>
            <person name="Tallon L."/>
            <person name="Jackson J."/>
            <person name="Pai G."/>
            <person name="Aken S.V."/>
            <person name="Utterback T."/>
            <person name="Reidmuller S."/>
            <person name="Feldblyum T."/>
            <person name="Hsiao J."/>
            <person name="Zismann V."/>
            <person name="Iobst S."/>
            <person name="de Vazeille A.R."/>
            <person name="Buell C.R."/>
            <person name="Ying K."/>
            <person name="Li Y."/>
            <person name="Lu T."/>
            <person name="Huang Y."/>
            <person name="Zhao Q."/>
            <person name="Feng Q."/>
            <person name="Zhang L."/>
            <person name="Zhu J."/>
            <person name="Weng Q."/>
            <person name="Mu J."/>
            <person name="Lu Y."/>
            <person name="Fan D."/>
            <person name="Liu Y."/>
            <person name="Guan J."/>
            <person name="Zhang Y."/>
            <person name="Yu S."/>
            <person name="Liu X."/>
            <person name="Zhang Y."/>
            <person name="Hong G."/>
            <person name="Han B."/>
            <person name="Choisne N."/>
            <person name="Demange N."/>
            <person name="Orjeda G."/>
            <person name="Samain S."/>
            <person name="Cattolico L."/>
            <person name="Pelletier E."/>
            <person name="Couloux A."/>
            <person name="Segurens B."/>
            <person name="Wincker P."/>
            <person name="D'Hont A."/>
            <person name="Scarpelli C."/>
            <person name="Weissenbach J."/>
            <person name="Salanoubat M."/>
            <person name="Quetier F."/>
            <person name="Yu Y."/>
            <person name="Kim H.R."/>
            <person name="Rambo T."/>
            <person name="Currie J."/>
            <person name="Collura K."/>
            <person name="Luo M."/>
            <person name="Yang T."/>
            <person name="Ammiraju J.S.S."/>
            <person name="Engler F."/>
            <person name="Soderlund C."/>
            <person name="Wing R.A."/>
            <person name="Palmer L.E."/>
            <person name="de la Bastide M."/>
            <person name="Spiegel L."/>
            <person name="Nascimento L."/>
            <person name="Zutavern T."/>
            <person name="O'Shaughnessy A."/>
            <person name="Dike S."/>
            <person name="Dedhia N."/>
            <person name="Preston R."/>
            <person name="Balija V."/>
            <person name="McCombie W.R."/>
            <person name="Chow T."/>
            <person name="Chen H."/>
            <person name="Chung M."/>
            <person name="Chen C."/>
            <person name="Shaw J."/>
            <person name="Wu H."/>
            <person name="Hsiao K."/>
            <person name="Chao Y."/>
            <person name="Chu M."/>
            <person name="Cheng C."/>
            <person name="Hour A."/>
            <person name="Lee P."/>
            <person name="Lin S."/>
            <person name="Lin Y."/>
            <person name="Liou J."/>
            <person name="Liu S."/>
            <person name="Hsing Y."/>
            <person name="Raghuvanshi S."/>
            <person name="Mohanty A."/>
            <person name="Bharti A.K."/>
            <person name="Gaur A."/>
            <person name="Gupta V."/>
            <person name="Kumar D."/>
            <person name="Ravi V."/>
            <person name="Vij S."/>
            <person name="Kapur A."/>
            <person name="Khurana P."/>
            <person name="Khurana P."/>
            <person name="Khurana J.P."/>
            <person name="Tyagi A.K."/>
            <person name="Gaikwad K."/>
            <person name="Singh A."/>
            <person name="Dalal V."/>
            <person name="Srivastava S."/>
            <person name="Dixit A."/>
            <person name="Pal A.K."/>
            <person name="Ghazi I.A."/>
            <person name="Yadav M."/>
            <person name="Pandit A."/>
            <person name="Bhargava A."/>
            <person name="Sureshbabu K."/>
            <person name="Batra K."/>
            <person name="Sharma T.R."/>
            <person name="Mohapatra T."/>
            <person name="Singh N.K."/>
            <person name="Messing J."/>
            <person name="Nelson A.B."/>
            <person name="Fuks G."/>
            <person name="Kavchok S."/>
            <person name="Keizer G."/>
            <person name="Linton E."/>
            <person name="Llaca V."/>
            <person name="Song R."/>
            <person name="Tanyolac B."/>
            <person name="Young S."/>
            <person name="Ho-Il K."/>
            <person name="Hahn J.H."/>
            <person name="Sangsakoo G."/>
            <person name="Vanavichit A."/>
            <person name="de Mattos Luiz.A.T."/>
            <person name="Zimmer P.D."/>
            <person name="Malone G."/>
            <person name="Dellagostin O."/>
            <person name="de Oliveira A.C."/>
            <person name="Bevan M."/>
            <person name="Bancroft I."/>
            <person name="Minx P."/>
            <person name="Cordum H."/>
            <person name="Wilson R."/>
            <person name="Cheng Z."/>
            <person name="Jin W."/>
            <person name="Jiang J."/>
            <person name="Leong S.A."/>
            <person name="Iwama H."/>
            <person name="Gojobori T."/>
            <person name="Itoh T."/>
            <person name="Niimura Y."/>
            <person name="Fujii Y."/>
            <person name="Habara T."/>
            <person name="Sakai H."/>
            <person name="Sato Y."/>
            <person name="Wilson G."/>
            <person name="Kumar K."/>
            <person name="McCouch S."/>
            <person name="Juretic N."/>
            <person name="Hoen D."/>
            <person name="Wright S."/>
            <person name="Bruskiewich R."/>
            <person name="Bureau T."/>
            <person name="Miyao A."/>
            <person name="Hirochika H."/>
            <person name="Nishikawa T."/>
            <person name="Kadowaki K."/>
            <person name="Sugiura M."/>
            <person name="Burr B."/>
            <person name="Sasaki T."/>
        </authorList>
    </citation>
    <scope>NUCLEOTIDE SEQUENCE [LARGE SCALE GENOMIC DNA]</scope>
    <source>
        <strain evidence="3">cv. Nipponbare</strain>
    </source>
</reference>
<protein>
    <submittedName>
        <fullName evidence="2">Uncharacterized protein</fullName>
    </submittedName>
</protein>
<evidence type="ECO:0000313" key="3">
    <source>
        <dbReference type="Proteomes" id="UP000000763"/>
    </source>
</evidence>
<organism evidence="2 3">
    <name type="scientific">Oryza sativa subsp. japonica</name>
    <name type="common">Rice</name>
    <dbReference type="NCBI Taxonomy" id="39947"/>
    <lineage>
        <taxon>Eukaryota</taxon>
        <taxon>Viridiplantae</taxon>
        <taxon>Streptophyta</taxon>
        <taxon>Embryophyta</taxon>
        <taxon>Tracheophyta</taxon>
        <taxon>Spermatophyta</taxon>
        <taxon>Magnoliopsida</taxon>
        <taxon>Liliopsida</taxon>
        <taxon>Poales</taxon>
        <taxon>Poaceae</taxon>
        <taxon>BOP clade</taxon>
        <taxon>Oryzoideae</taxon>
        <taxon>Oryzeae</taxon>
        <taxon>Oryzinae</taxon>
        <taxon>Oryza</taxon>
        <taxon>Oryza sativa</taxon>
    </lineage>
</organism>